<organism evidence="2 3">
    <name type="scientific">Streptomyces formicae</name>
    <dbReference type="NCBI Taxonomy" id="1616117"/>
    <lineage>
        <taxon>Bacteria</taxon>
        <taxon>Bacillati</taxon>
        <taxon>Actinomycetota</taxon>
        <taxon>Actinomycetes</taxon>
        <taxon>Kitasatosporales</taxon>
        <taxon>Streptomycetaceae</taxon>
        <taxon>Streptomyces</taxon>
    </lineage>
</organism>
<dbReference type="EMBL" id="CP071872">
    <property type="protein sequence ID" value="UNM12212.1"/>
    <property type="molecule type" value="Genomic_DNA"/>
</dbReference>
<accession>A0ABY3WHY8</accession>
<evidence type="ECO:0000259" key="1">
    <source>
        <dbReference type="Pfam" id="PF01872"/>
    </source>
</evidence>
<name>A0ABY3WHY8_9ACTN</name>
<dbReference type="Proteomes" id="UP000828924">
    <property type="component" value="Chromosome"/>
</dbReference>
<reference evidence="2 3" key="1">
    <citation type="submission" date="2021-03" db="EMBL/GenBank/DDBJ databases">
        <title>Complete genome of Streptomyces formicae strain 1H-GS9 (DSM 100524).</title>
        <authorList>
            <person name="Atanasov K.E."/>
            <person name="Altabella T."/>
            <person name="Ferrer A."/>
        </authorList>
    </citation>
    <scope>NUCLEOTIDE SEQUENCE [LARGE SCALE GENOMIC DNA]</scope>
    <source>
        <strain evidence="2 3">1H-GS9</strain>
    </source>
</reference>
<feature type="domain" description="Bacterial bifunctional deaminase-reductase C-terminal" evidence="1">
    <location>
        <begin position="3"/>
        <end position="188"/>
    </location>
</feature>
<evidence type="ECO:0000313" key="3">
    <source>
        <dbReference type="Proteomes" id="UP000828924"/>
    </source>
</evidence>
<evidence type="ECO:0000313" key="2">
    <source>
        <dbReference type="EMBL" id="UNM12212.1"/>
    </source>
</evidence>
<proteinExistence type="predicted"/>
<dbReference type="InterPro" id="IPR002734">
    <property type="entry name" value="RibDG_C"/>
</dbReference>
<sequence length="207" mass="22419">MAKLTLTQFVTLDGVYQAPGGPKEDTRGGFTHGGWSFPYADDDFGAFITGVFDRVGAFLLGRRTYDIFAGAWPKVTDESDPVASRLNSLPKYVVSTTLDKAEWHNSTIISGDVAAEVARLKREHTDGEIQIHGSGALARSLMAHDLIDEMHLLVYPVVLGSGLRLFADGVPPTRFGLVSSSVTSKGVAIHTYRTAGRPEYGAFELDE</sequence>
<dbReference type="PANTHER" id="PTHR38011:SF2">
    <property type="entry name" value="BIFUNCTIONAL DEAMINASE-REDUCTASE DOMAIN PROTEIN"/>
    <property type="match status" value="1"/>
</dbReference>
<dbReference type="Pfam" id="PF01872">
    <property type="entry name" value="RibD_C"/>
    <property type="match status" value="1"/>
</dbReference>
<dbReference type="InterPro" id="IPR024072">
    <property type="entry name" value="DHFR-like_dom_sf"/>
</dbReference>
<dbReference type="SUPFAM" id="SSF53597">
    <property type="entry name" value="Dihydrofolate reductase-like"/>
    <property type="match status" value="1"/>
</dbReference>
<dbReference type="PANTHER" id="PTHR38011">
    <property type="entry name" value="DIHYDROFOLATE REDUCTASE FAMILY PROTEIN (AFU_ORTHOLOGUE AFUA_8G06820)"/>
    <property type="match status" value="1"/>
</dbReference>
<dbReference type="Gene3D" id="3.40.430.10">
    <property type="entry name" value="Dihydrofolate Reductase, subunit A"/>
    <property type="match status" value="1"/>
</dbReference>
<keyword evidence="3" id="KW-1185">Reference proteome</keyword>
<dbReference type="InterPro" id="IPR050765">
    <property type="entry name" value="Riboflavin_Biosynth_HTPR"/>
</dbReference>
<dbReference type="RefSeq" id="WP_242330815.1">
    <property type="nucleotide sequence ID" value="NZ_CP071872.1"/>
</dbReference>
<gene>
    <name evidence="2" type="ORF">J4032_12290</name>
</gene>
<protein>
    <submittedName>
        <fullName evidence="2">Dihydrofolate reductase</fullName>
    </submittedName>
</protein>